<feature type="transmembrane region" description="Helical" evidence="6">
    <location>
        <begin position="307"/>
        <end position="326"/>
    </location>
</feature>
<dbReference type="RefSeq" id="WP_110555544.1">
    <property type="nucleotide sequence ID" value="NZ_NKUB01000001.1"/>
</dbReference>
<dbReference type="PANTHER" id="PTHR42682">
    <property type="entry name" value="HYDROGENASE-4 COMPONENT F"/>
    <property type="match status" value="1"/>
</dbReference>
<dbReference type="InterPro" id="IPR052175">
    <property type="entry name" value="ComplexI-like_HydComp"/>
</dbReference>
<keyword evidence="2" id="KW-1003">Cell membrane</keyword>
<evidence type="ECO:0000256" key="5">
    <source>
        <dbReference type="ARBA" id="ARBA00023136"/>
    </source>
</evidence>
<evidence type="ECO:0000256" key="4">
    <source>
        <dbReference type="ARBA" id="ARBA00022989"/>
    </source>
</evidence>
<feature type="transmembrane region" description="Helical" evidence="6">
    <location>
        <begin position="385"/>
        <end position="405"/>
    </location>
</feature>
<comment type="caution">
    <text evidence="7">The sequence shown here is derived from an EMBL/GenBank/DDBJ whole genome shotgun (WGS) entry which is preliminary data.</text>
</comment>
<feature type="transmembrane region" description="Helical" evidence="6">
    <location>
        <begin position="338"/>
        <end position="364"/>
    </location>
</feature>
<evidence type="ECO:0000256" key="1">
    <source>
        <dbReference type="ARBA" id="ARBA00004651"/>
    </source>
</evidence>
<dbReference type="PROSITE" id="PS51257">
    <property type="entry name" value="PROKAR_LIPOPROTEIN"/>
    <property type="match status" value="1"/>
</dbReference>
<name>A0A2V4RMW5_9PROT</name>
<gene>
    <name evidence="7" type="ORF">CFR76_00975</name>
</gene>
<feature type="transmembrane region" description="Helical" evidence="6">
    <location>
        <begin position="217"/>
        <end position="235"/>
    </location>
</feature>
<feature type="transmembrane region" description="Helical" evidence="6">
    <location>
        <begin position="108"/>
        <end position="136"/>
    </location>
</feature>
<keyword evidence="5 6" id="KW-0472">Membrane</keyword>
<reference evidence="7 8" key="1">
    <citation type="submission" date="2017-07" db="EMBL/GenBank/DDBJ databases">
        <title>A draft genome sequence of Komagataeibacter swingsii LMG 22125.</title>
        <authorList>
            <person name="Skraban J."/>
            <person name="Cleenwerck I."/>
            <person name="Vandamme P."/>
            <person name="Trcek J."/>
        </authorList>
    </citation>
    <scope>NUCLEOTIDE SEQUENCE [LARGE SCALE GENOMIC DNA]</scope>
    <source>
        <strain evidence="7 8">LMG 22125</strain>
    </source>
</reference>
<evidence type="ECO:0000256" key="3">
    <source>
        <dbReference type="ARBA" id="ARBA00022692"/>
    </source>
</evidence>
<evidence type="ECO:0000256" key="6">
    <source>
        <dbReference type="SAM" id="Phobius"/>
    </source>
</evidence>
<proteinExistence type="predicted"/>
<dbReference type="AlphaFoldDB" id="A0A2V4RMW5"/>
<evidence type="ECO:0000313" key="7">
    <source>
        <dbReference type="EMBL" id="PYD71282.1"/>
    </source>
</evidence>
<keyword evidence="4 6" id="KW-1133">Transmembrane helix</keyword>
<organism evidence="7 8">
    <name type="scientific">Komagataeibacter swingsii</name>
    <dbReference type="NCBI Taxonomy" id="215220"/>
    <lineage>
        <taxon>Bacteria</taxon>
        <taxon>Pseudomonadati</taxon>
        <taxon>Pseudomonadota</taxon>
        <taxon>Alphaproteobacteria</taxon>
        <taxon>Acetobacterales</taxon>
        <taxon>Acetobacteraceae</taxon>
        <taxon>Komagataeibacter</taxon>
    </lineage>
</organism>
<evidence type="ECO:0000313" key="8">
    <source>
        <dbReference type="Proteomes" id="UP000247371"/>
    </source>
</evidence>
<feature type="transmembrane region" description="Helical" evidence="6">
    <location>
        <begin position="186"/>
        <end position="205"/>
    </location>
</feature>
<feature type="transmembrane region" description="Helical" evidence="6">
    <location>
        <begin position="541"/>
        <end position="562"/>
    </location>
</feature>
<dbReference type="Proteomes" id="UP000247371">
    <property type="component" value="Unassembled WGS sequence"/>
</dbReference>
<evidence type="ECO:0000256" key="2">
    <source>
        <dbReference type="ARBA" id="ARBA00022475"/>
    </source>
</evidence>
<sequence length="564" mass="58252">MVPALRCGWLAVGVMAVLSCLGVVLPGGVVAGAGFSGDARDVALLAPLGIVGFAASGGRDLAACAGAALAVTGGPVLSCMGAGWVLVACAHAPHGDIPRMAARQVPDLIALLLMAAVLVFPAHAGWLLPGLCWLGTRGLLGLSFSLRVSPRGGQSFQMADIAAMVAAMALWGHLPTGGMMADMRWGGVLIVAGCLLYMTASWRALCAGDGRRVMSGLLGGTGALVIVLAGLGLLARADDLPAMAICASRTFMLVVGTLLTWMFMARAMDAMEREAGALVLCRLGGLGVLMPRLSALFSIGLLAESGLPPLLGFSIIWMLLHLLAAMPRGGGPGADLPLLLALLALGVGWAVRMLALVRIVAVMLCGRPRTPRGAGASDPSGWEMATLLLAALPVLCASIWPGYWLGLVGGHGPGGVMWPLVENIALASPDGGAVLYPARLCLLVAVVGGVVVVLRRMACPMPARQVAGWQNGAPPVPPWMVFGDPLTQVGLGNPARMLLDMVVTPAMRRRCLRGYVRLRRRTGRSWRLLARYVGSLRPDGAMASAPVVMAMAGMAALIFIAWHG</sequence>
<keyword evidence="8" id="KW-1185">Reference proteome</keyword>
<feature type="transmembrane region" description="Helical" evidence="6">
    <location>
        <begin position="65"/>
        <end position="87"/>
    </location>
</feature>
<keyword evidence="3 6" id="KW-0812">Transmembrane</keyword>
<dbReference type="GO" id="GO:0005886">
    <property type="term" value="C:plasma membrane"/>
    <property type="evidence" value="ECO:0007669"/>
    <property type="project" value="UniProtKB-SubCell"/>
</dbReference>
<dbReference type="PANTHER" id="PTHR42682:SF4">
    <property type="entry name" value="NADH-UBIQUINONE_PLASTOQUINONE"/>
    <property type="match status" value="1"/>
</dbReference>
<protein>
    <recommendedName>
        <fullName evidence="9">NADH:quinone oxidoreductase/Mrp antiporter membrane subunit domain-containing protein</fullName>
    </recommendedName>
</protein>
<feature type="transmembrane region" description="Helical" evidence="6">
    <location>
        <begin position="12"/>
        <end position="35"/>
    </location>
</feature>
<accession>A0A2V4RMW5</accession>
<feature type="transmembrane region" description="Helical" evidence="6">
    <location>
        <begin position="436"/>
        <end position="454"/>
    </location>
</feature>
<feature type="transmembrane region" description="Helical" evidence="6">
    <location>
        <begin position="242"/>
        <end position="263"/>
    </location>
</feature>
<dbReference type="EMBL" id="NKUB01000001">
    <property type="protein sequence ID" value="PYD71282.1"/>
    <property type="molecule type" value="Genomic_DNA"/>
</dbReference>
<comment type="subcellular location">
    <subcellularLocation>
        <location evidence="1">Cell membrane</location>
        <topology evidence="1">Multi-pass membrane protein</topology>
    </subcellularLocation>
</comment>
<evidence type="ECO:0008006" key="9">
    <source>
        <dbReference type="Google" id="ProtNLM"/>
    </source>
</evidence>